<keyword evidence="1" id="KW-1015">Disulfide bond</keyword>
<dbReference type="PANTHER" id="PTHR24250">
    <property type="entry name" value="CHYMOTRYPSIN-RELATED"/>
    <property type="match status" value="1"/>
</dbReference>
<evidence type="ECO:0000256" key="1">
    <source>
        <dbReference type="ARBA" id="ARBA00023157"/>
    </source>
</evidence>
<proteinExistence type="inferred from homology"/>
<dbReference type="InterPro" id="IPR043504">
    <property type="entry name" value="Peptidase_S1_PA_chymotrypsin"/>
</dbReference>
<dbReference type="InterPro" id="IPR018114">
    <property type="entry name" value="TRYPSIN_HIS"/>
</dbReference>
<dbReference type="SUPFAM" id="SSF50494">
    <property type="entry name" value="Trypsin-like serine proteases"/>
    <property type="match status" value="1"/>
</dbReference>
<organism evidence="5 6">
    <name type="scientific">Polypedilum vanderplanki</name>
    <name type="common">Sleeping chironomid midge</name>
    <dbReference type="NCBI Taxonomy" id="319348"/>
    <lineage>
        <taxon>Eukaryota</taxon>
        <taxon>Metazoa</taxon>
        <taxon>Ecdysozoa</taxon>
        <taxon>Arthropoda</taxon>
        <taxon>Hexapoda</taxon>
        <taxon>Insecta</taxon>
        <taxon>Pterygota</taxon>
        <taxon>Neoptera</taxon>
        <taxon>Endopterygota</taxon>
        <taxon>Diptera</taxon>
        <taxon>Nematocera</taxon>
        <taxon>Chironomoidea</taxon>
        <taxon>Chironomidae</taxon>
        <taxon>Chironominae</taxon>
        <taxon>Polypedilum</taxon>
        <taxon>Polypedilum</taxon>
    </lineage>
</organism>
<dbReference type="CDD" id="cd00190">
    <property type="entry name" value="Tryp_SPc"/>
    <property type="match status" value="1"/>
</dbReference>
<evidence type="ECO:0000313" key="5">
    <source>
        <dbReference type="EMBL" id="KAG5669781.1"/>
    </source>
</evidence>
<dbReference type="InterPro" id="IPR001314">
    <property type="entry name" value="Peptidase_S1A"/>
</dbReference>
<dbReference type="Pfam" id="PF00089">
    <property type="entry name" value="Trypsin"/>
    <property type="match status" value="1"/>
</dbReference>
<gene>
    <name evidence="5" type="ORF">PVAND_000074</name>
</gene>
<dbReference type="GO" id="GO:0006508">
    <property type="term" value="P:proteolysis"/>
    <property type="evidence" value="ECO:0007669"/>
    <property type="project" value="InterPro"/>
</dbReference>
<evidence type="ECO:0000256" key="3">
    <source>
        <dbReference type="SAM" id="SignalP"/>
    </source>
</evidence>
<sequence length="281" mass="31244">MNFLIKLFALFAIILKVGAIYDGDTAKEHQFPYTVLVHSPQFFCAGAIISDRHIITAAHCLMSIRKGGKAVVNVGVHEYYGGGLSDGITLSSSKFWIHENFTMPSAVFDIGIIELKVPLNFSEKISSLKLSTKENADLDVEDKDVVLSGWGYTYDYSGASRELQYTNLTLYPLNECKKFKSHYIENLNENHICARKTKGLPCSGDSGAVMVSRKTKKIVGILSYVKDAENGVDIHYNDCISDVPVVATRVSSYINWIKEKTGLNFGHQHQSSHFIKTYGIS</sequence>
<comment type="similarity">
    <text evidence="2">Belongs to the peptidase S1 family. CLIP subfamily.</text>
</comment>
<evidence type="ECO:0000256" key="2">
    <source>
        <dbReference type="ARBA" id="ARBA00024195"/>
    </source>
</evidence>
<name>A0A9J6BIY5_POLVA</name>
<comment type="caution">
    <text evidence="5">The sequence shown here is derived from an EMBL/GenBank/DDBJ whole genome shotgun (WGS) entry which is preliminary data.</text>
</comment>
<dbReference type="InterPro" id="IPR009003">
    <property type="entry name" value="Peptidase_S1_PA"/>
</dbReference>
<dbReference type="EMBL" id="JADBJN010000003">
    <property type="protein sequence ID" value="KAG5669781.1"/>
    <property type="molecule type" value="Genomic_DNA"/>
</dbReference>
<dbReference type="PROSITE" id="PS00134">
    <property type="entry name" value="TRYPSIN_HIS"/>
    <property type="match status" value="1"/>
</dbReference>
<dbReference type="OrthoDB" id="5565075at2759"/>
<dbReference type="InterPro" id="IPR001254">
    <property type="entry name" value="Trypsin_dom"/>
</dbReference>
<dbReference type="GO" id="GO:0004252">
    <property type="term" value="F:serine-type endopeptidase activity"/>
    <property type="evidence" value="ECO:0007669"/>
    <property type="project" value="InterPro"/>
</dbReference>
<evidence type="ECO:0000259" key="4">
    <source>
        <dbReference type="PROSITE" id="PS50240"/>
    </source>
</evidence>
<keyword evidence="6" id="KW-1185">Reference proteome</keyword>
<accession>A0A9J6BIY5</accession>
<dbReference type="Gene3D" id="2.40.10.10">
    <property type="entry name" value="Trypsin-like serine proteases"/>
    <property type="match status" value="1"/>
</dbReference>
<dbReference type="PRINTS" id="PR00722">
    <property type="entry name" value="CHYMOTRYPSIN"/>
</dbReference>
<feature type="chain" id="PRO_5039927410" description="Peptidase S1 domain-containing protein" evidence="3">
    <location>
        <begin position="20"/>
        <end position="281"/>
    </location>
</feature>
<reference evidence="5" key="1">
    <citation type="submission" date="2021-03" db="EMBL/GenBank/DDBJ databases">
        <title>Chromosome level genome of the anhydrobiotic midge Polypedilum vanderplanki.</title>
        <authorList>
            <person name="Yoshida Y."/>
            <person name="Kikawada T."/>
            <person name="Gusev O."/>
        </authorList>
    </citation>
    <scope>NUCLEOTIDE SEQUENCE</scope>
    <source>
        <strain evidence="5">NIAS01</strain>
        <tissue evidence="5">Whole body or cell culture</tissue>
    </source>
</reference>
<dbReference type="Proteomes" id="UP001107558">
    <property type="component" value="Chromosome 3"/>
</dbReference>
<keyword evidence="3" id="KW-0732">Signal</keyword>
<feature type="domain" description="Peptidase S1" evidence="4">
    <location>
        <begin position="20"/>
        <end position="262"/>
    </location>
</feature>
<protein>
    <recommendedName>
        <fullName evidence="4">Peptidase S1 domain-containing protein</fullName>
    </recommendedName>
</protein>
<feature type="signal peptide" evidence="3">
    <location>
        <begin position="1"/>
        <end position="19"/>
    </location>
</feature>
<dbReference type="PROSITE" id="PS50240">
    <property type="entry name" value="TRYPSIN_DOM"/>
    <property type="match status" value="1"/>
</dbReference>
<dbReference type="SMART" id="SM00020">
    <property type="entry name" value="Tryp_SPc"/>
    <property type="match status" value="1"/>
</dbReference>
<dbReference type="AlphaFoldDB" id="A0A9J6BIY5"/>
<dbReference type="FunFam" id="2.40.10.10:FF:000068">
    <property type="entry name" value="transmembrane protease serine 2"/>
    <property type="match status" value="1"/>
</dbReference>
<evidence type="ECO:0000313" key="6">
    <source>
        <dbReference type="Proteomes" id="UP001107558"/>
    </source>
</evidence>